<reference evidence="2" key="1">
    <citation type="submission" date="2011-12" db="EMBL/GenBank/DDBJ databases">
        <title>Complete sequence of Methanoregula formicicum SMSP.</title>
        <authorList>
            <person name="Lucas S."/>
            <person name="Han J."/>
            <person name="Lapidus A."/>
            <person name="Cheng J.-F."/>
            <person name="Goodwin L."/>
            <person name="Pitluck S."/>
            <person name="Peters L."/>
            <person name="Ovchinnikova G."/>
            <person name="Teshima H."/>
            <person name="Detter J.C."/>
            <person name="Han C."/>
            <person name="Tapia R."/>
            <person name="Land M."/>
            <person name="Hauser L."/>
            <person name="Kyrpides N."/>
            <person name="Ivanova N."/>
            <person name="Pagani I."/>
            <person name="Imachi H."/>
            <person name="Tamaki H."/>
            <person name="Sekiguchi Y."/>
            <person name="Kamagata Y."/>
            <person name="Cadillo-Quiroz H."/>
            <person name="Zinder S."/>
            <person name="Liu W.-T."/>
            <person name="Woyke T."/>
        </authorList>
    </citation>
    <scope>NUCLEOTIDE SEQUENCE [LARGE SCALE GENOMIC DNA]</scope>
    <source>
        <strain evidence="2">DSM 22288 / NBRC 105244 / SMSP</strain>
    </source>
</reference>
<dbReference type="STRING" id="593750.Metfor_1931"/>
<sequence precursor="true">MRFIIPFFLFLVCLAAACISPSVQSSPIATTSQADSSSIFSVPVYSNASIRIIPYNQLSTHGYADIPDRISPELAPVIANSSFSGNSSTVAHIAVQDPCIQKLLREGGFILGVDYYIPFHGEPAPRLILYVPDHPTERRISAFVNESEGHVSSLMVEYRYVAQYDKPDFDPFTTEGWAGGYTCTRDQCMDVC</sequence>
<evidence type="ECO:0008006" key="3">
    <source>
        <dbReference type="Google" id="ProtNLM"/>
    </source>
</evidence>
<dbReference type="AlphaFoldDB" id="L0HIN8"/>
<dbReference type="HOGENOM" id="CLU_1412361_0_0_2"/>
<dbReference type="EMBL" id="CP003167">
    <property type="protein sequence ID" value="AGB02949.1"/>
    <property type="molecule type" value="Genomic_DNA"/>
</dbReference>
<keyword evidence="2" id="KW-1185">Reference proteome</keyword>
<proteinExistence type="predicted"/>
<name>L0HIN8_METFS</name>
<accession>L0HIN8</accession>
<evidence type="ECO:0000313" key="2">
    <source>
        <dbReference type="Proteomes" id="UP000010824"/>
    </source>
</evidence>
<gene>
    <name evidence="1" type="ordered locus">Metfor_1931</name>
</gene>
<dbReference type="KEGG" id="mfo:Metfor_1931"/>
<protein>
    <recommendedName>
        <fullName evidence="3">Lipoprotein</fullName>
    </recommendedName>
</protein>
<reference evidence="1 2" key="2">
    <citation type="journal article" date="2014" name="Genome Announc.">
        <title>Complete Genome Sequence of Methanoregula formicica SMSPT, a Mesophilic Hydrogenotrophic Methanogen Isolated from a Methanogenic Upflow Anaerobic Sludge Blanket Reactor.</title>
        <authorList>
            <person name="Yamamoto K."/>
            <person name="Tamaki H."/>
            <person name="Cadillo-Quiroz H."/>
            <person name="Imachi H."/>
            <person name="Kyrpides N."/>
            <person name="Woyke T."/>
            <person name="Goodwin L."/>
            <person name="Zinder S.H."/>
            <person name="Kamagata Y."/>
            <person name="Liu W.T."/>
        </authorList>
    </citation>
    <scope>NUCLEOTIDE SEQUENCE [LARGE SCALE GENOMIC DNA]</scope>
    <source>
        <strain evidence="2">DSM 22288 / NBRC 105244 / SMSP</strain>
    </source>
</reference>
<evidence type="ECO:0000313" key="1">
    <source>
        <dbReference type="EMBL" id="AGB02949.1"/>
    </source>
</evidence>
<organism evidence="1 2">
    <name type="scientific">Methanoregula formicica (strain DSM 22288 / NBRC 105244 / SMSP)</name>
    <dbReference type="NCBI Taxonomy" id="593750"/>
    <lineage>
        <taxon>Archaea</taxon>
        <taxon>Methanobacteriati</taxon>
        <taxon>Methanobacteriota</taxon>
        <taxon>Stenosarchaea group</taxon>
        <taxon>Methanomicrobia</taxon>
        <taxon>Methanomicrobiales</taxon>
        <taxon>Methanoregulaceae</taxon>
        <taxon>Methanoregula</taxon>
    </lineage>
</organism>
<dbReference type="eggNOG" id="arCOG06822">
    <property type="taxonomic scope" value="Archaea"/>
</dbReference>
<dbReference type="InParanoid" id="L0HIN8"/>
<dbReference type="PROSITE" id="PS51257">
    <property type="entry name" value="PROKAR_LIPOPROTEIN"/>
    <property type="match status" value="1"/>
</dbReference>
<dbReference type="Proteomes" id="UP000010824">
    <property type="component" value="Chromosome"/>
</dbReference>